<protein>
    <recommendedName>
        <fullName evidence="5">phosphodiesterase I</fullName>
        <ecNumber evidence="5">3.1.4.1</ecNumber>
    </recommendedName>
</protein>
<evidence type="ECO:0000256" key="10">
    <source>
        <dbReference type="ARBA" id="ARBA00023211"/>
    </source>
</evidence>
<reference evidence="11 12" key="1">
    <citation type="submission" date="2019-08" db="EMBL/GenBank/DDBJ databases">
        <title>Complete genome sequence of Kushneria sp. YCWA18, a halophilic phosphate-solubilizing bacterium isolated from Daqiao saltern in China.</title>
        <authorList>
            <person name="Du G.-X."/>
            <person name="Qu L.-Y."/>
        </authorList>
    </citation>
    <scope>NUCLEOTIDE SEQUENCE [LARGE SCALE GENOMIC DNA]</scope>
    <source>
        <strain evidence="11 12">YCWA18</strain>
    </source>
</reference>
<comment type="cofactor">
    <cofactor evidence="3">
        <name>Mg(2+)</name>
        <dbReference type="ChEBI" id="CHEBI:18420"/>
    </cofactor>
</comment>
<keyword evidence="8" id="KW-0378">Hydrolase</keyword>
<keyword evidence="9" id="KW-0460">Magnesium</keyword>
<evidence type="ECO:0000256" key="8">
    <source>
        <dbReference type="ARBA" id="ARBA00022801"/>
    </source>
</evidence>
<dbReference type="GO" id="GO:0003676">
    <property type="term" value="F:nucleic acid binding"/>
    <property type="evidence" value="ECO:0007669"/>
    <property type="project" value="InterPro"/>
</dbReference>
<dbReference type="RefSeq" id="WP_070981181.1">
    <property type="nucleotide sequence ID" value="NZ_CP043420.1"/>
</dbReference>
<dbReference type="InterPro" id="IPR033315">
    <property type="entry name" value="Fan1-like"/>
</dbReference>
<evidence type="ECO:0000313" key="11">
    <source>
        <dbReference type="EMBL" id="QEL10004.1"/>
    </source>
</evidence>
<sequence length="561" mass="64492">MESHALPANTSSGFVIADALNDPFYYLVNFESVLDWVRRHHHDLLTTEELTFLATFPELPLASRALLVRMVMRKGELFRRSKLVYTEIGDSEAACASLIAHGWVEREPAIELTALFELTTRAELTRAFRPWLERSGVRKAALLEQLEAHFVEPRSLGEWLPDEGDRLYRLTIMPLCERLRLMFFGNLRQSWSEFILADLGIYRFETVELTAASRAFHSRAAVDGYLELHRCRERLENGEAPHLIADDVPPVPDDNVWLQGRRDRLLYRLARESERAGDYTTAASLYAESGYPDARLRRIRTLERLKAFEQAHRLGEQAEAEPESDSEIQQLARIMPRLRRQLGMPKLPIAETGPIDAFELTLPRPTHGSVELAVRDHLHIDQAPVYYVENSLVNSLFGLLCWEAIFAPVPGAFFHPFHAGPADLHQPGFRARRAALFERCLARLDNGEWGEVIRANLAGKWGLQSPFVHWSALSEPLLERALAHLPPAHLRLWFERLLQDIRPNRAGFPDLIRFTHETPGYEMIEVKGPGDRLQDNQRRWIDFCRRHAMPVRVCHVRWVNA</sequence>
<evidence type="ECO:0000256" key="6">
    <source>
        <dbReference type="ARBA" id="ARBA00022722"/>
    </source>
</evidence>
<dbReference type="KEGG" id="kuy:FY550_01875"/>
<keyword evidence="7" id="KW-0479">Metal-binding</keyword>
<dbReference type="OrthoDB" id="9803913at2"/>
<evidence type="ECO:0000256" key="1">
    <source>
        <dbReference type="ARBA" id="ARBA00000983"/>
    </source>
</evidence>
<dbReference type="Pfam" id="PF08774">
    <property type="entry name" value="VRR_NUC"/>
    <property type="match status" value="1"/>
</dbReference>
<dbReference type="STRING" id="657387.BH688_14920"/>
<dbReference type="InterPro" id="IPR049125">
    <property type="entry name" value="FAN1-like_WH"/>
</dbReference>
<dbReference type="GO" id="GO:0046872">
    <property type="term" value="F:metal ion binding"/>
    <property type="evidence" value="ECO:0007669"/>
    <property type="project" value="UniProtKB-KW"/>
</dbReference>
<dbReference type="InterPro" id="IPR014883">
    <property type="entry name" value="VRR_NUC"/>
</dbReference>
<comment type="similarity">
    <text evidence="4">Belongs to the FAN1 family.</text>
</comment>
<dbReference type="PANTHER" id="PTHR15749:SF4">
    <property type="entry name" value="FANCONI-ASSOCIATED NUCLEASE 1"/>
    <property type="match status" value="1"/>
</dbReference>
<comment type="catalytic activity">
    <reaction evidence="1">
        <text>Hydrolytically removes 5'-nucleotides successively from the 3'-hydroxy termini of 3'-hydroxy-terminated oligonucleotides.</text>
        <dbReference type="EC" id="3.1.4.1"/>
    </reaction>
</comment>
<evidence type="ECO:0000256" key="9">
    <source>
        <dbReference type="ARBA" id="ARBA00022842"/>
    </source>
</evidence>
<comment type="cofactor">
    <cofactor evidence="2">
        <name>Mn(2+)</name>
        <dbReference type="ChEBI" id="CHEBI:29035"/>
    </cofactor>
</comment>
<dbReference type="EC" id="3.1.4.1" evidence="5"/>
<evidence type="ECO:0000256" key="3">
    <source>
        <dbReference type="ARBA" id="ARBA00001946"/>
    </source>
</evidence>
<dbReference type="SMART" id="SM00990">
    <property type="entry name" value="VRR_NUC"/>
    <property type="match status" value="1"/>
</dbReference>
<dbReference type="AlphaFoldDB" id="A0A1S1NL97"/>
<dbReference type="GO" id="GO:0004528">
    <property type="term" value="F:phosphodiesterase I activity"/>
    <property type="evidence" value="ECO:0007669"/>
    <property type="project" value="UniProtKB-EC"/>
</dbReference>
<evidence type="ECO:0000256" key="2">
    <source>
        <dbReference type="ARBA" id="ARBA00001936"/>
    </source>
</evidence>
<dbReference type="Pfam" id="PF18081">
    <property type="entry name" value="FANC_SAP"/>
    <property type="match status" value="1"/>
</dbReference>
<keyword evidence="12" id="KW-1185">Reference proteome</keyword>
<dbReference type="Gene3D" id="3.40.1350.10">
    <property type="match status" value="1"/>
</dbReference>
<dbReference type="InterPro" id="IPR040603">
    <property type="entry name" value="FAN1_SAP_bact"/>
</dbReference>
<evidence type="ECO:0000256" key="7">
    <source>
        <dbReference type="ARBA" id="ARBA00022723"/>
    </source>
</evidence>
<name>A0A1S1NL97_9GAMM</name>
<keyword evidence="10" id="KW-0464">Manganese</keyword>
<dbReference type="Proteomes" id="UP000322553">
    <property type="component" value="Chromosome"/>
</dbReference>
<evidence type="ECO:0000313" key="12">
    <source>
        <dbReference type="Proteomes" id="UP000322553"/>
    </source>
</evidence>
<keyword evidence="6" id="KW-0540">Nuclease</keyword>
<dbReference type="EMBL" id="CP043420">
    <property type="protein sequence ID" value="QEL10004.1"/>
    <property type="molecule type" value="Genomic_DNA"/>
</dbReference>
<organism evidence="11 12">
    <name type="scientific">Kushneria phosphatilytica</name>
    <dbReference type="NCBI Taxonomy" id="657387"/>
    <lineage>
        <taxon>Bacteria</taxon>
        <taxon>Pseudomonadati</taxon>
        <taxon>Pseudomonadota</taxon>
        <taxon>Gammaproteobacteria</taxon>
        <taxon>Oceanospirillales</taxon>
        <taxon>Halomonadaceae</taxon>
        <taxon>Kushneria</taxon>
    </lineage>
</organism>
<accession>A0A1S1NL97</accession>
<evidence type="ECO:0000256" key="4">
    <source>
        <dbReference type="ARBA" id="ARBA00005533"/>
    </source>
</evidence>
<gene>
    <name evidence="11" type="ORF">FY550_01875</name>
</gene>
<dbReference type="Pfam" id="PF21315">
    <property type="entry name" value="FAN1_HTH"/>
    <property type="match status" value="1"/>
</dbReference>
<dbReference type="PANTHER" id="PTHR15749">
    <property type="entry name" value="FANCONI-ASSOCIATED NUCLEASE 1"/>
    <property type="match status" value="1"/>
</dbReference>
<dbReference type="InterPro" id="IPR011856">
    <property type="entry name" value="tRNA_endonuc-like_dom_sf"/>
</dbReference>
<proteinExistence type="inferred from homology"/>
<dbReference type="GO" id="GO:0036297">
    <property type="term" value="P:interstrand cross-link repair"/>
    <property type="evidence" value="ECO:0007669"/>
    <property type="project" value="InterPro"/>
</dbReference>
<evidence type="ECO:0000256" key="5">
    <source>
        <dbReference type="ARBA" id="ARBA00012029"/>
    </source>
</evidence>